<dbReference type="Gene3D" id="1.20.1540.10">
    <property type="entry name" value="Rhomboid-like"/>
    <property type="match status" value="1"/>
</dbReference>
<evidence type="ECO:0000256" key="2">
    <source>
        <dbReference type="ARBA" id="ARBA00009045"/>
    </source>
</evidence>
<dbReference type="SUPFAM" id="SSF144091">
    <property type="entry name" value="Rhomboid-like"/>
    <property type="match status" value="1"/>
</dbReference>
<evidence type="ECO:0000256" key="4">
    <source>
        <dbReference type="ARBA" id="ARBA00022801"/>
    </source>
</evidence>
<comment type="caution">
    <text evidence="9">The sequence shown here is derived from an EMBL/GenBank/DDBJ whole genome shotgun (WGS) entry which is preliminary data.</text>
</comment>
<evidence type="ECO:0000256" key="1">
    <source>
        <dbReference type="ARBA" id="ARBA00004141"/>
    </source>
</evidence>
<reference evidence="9 10" key="1">
    <citation type="submission" date="2017-02" db="EMBL/GenBank/DDBJ databases">
        <title>Draft genome sequence of Moraxella lincolnii CCUG 9405T type strain.</title>
        <authorList>
            <person name="Salva-Serra F."/>
            <person name="Engstrom-Jakobsson H."/>
            <person name="Thorell K."/>
            <person name="Jaen-Luchoro D."/>
            <person name="Gonzales-Siles L."/>
            <person name="Karlsson R."/>
            <person name="Yazdan S."/>
            <person name="Boulund F."/>
            <person name="Johnning A."/>
            <person name="Engstrand L."/>
            <person name="Kristiansson E."/>
            <person name="Moore E."/>
        </authorList>
    </citation>
    <scope>NUCLEOTIDE SEQUENCE [LARGE SCALE GENOMIC DNA]</scope>
    <source>
        <strain evidence="9 10">CCUG 9405</strain>
    </source>
</reference>
<dbReference type="GO" id="GO:0006508">
    <property type="term" value="P:proteolysis"/>
    <property type="evidence" value="ECO:0007669"/>
    <property type="project" value="UniProtKB-KW"/>
</dbReference>
<evidence type="ECO:0000256" key="7">
    <source>
        <dbReference type="SAM" id="Phobius"/>
    </source>
</evidence>
<dbReference type="GO" id="GO:0004252">
    <property type="term" value="F:serine-type endopeptidase activity"/>
    <property type="evidence" value="ECO:0007669"/>
    <property type="project" value="InterPro"/>
</dbReference>
<proteinExistence type="inferred from homology"/>
<keyword evidence="3 7" id="KW-0812">Transmembrane</keyword>
<name>A0A1T0CJ71_9GAMM</name>
<dbReference type="EMBL" id="MUYT01000003">
    <property type="protein sequence ID" value="OOS22422.1"/>
    <property type="molecule type" value="Genomic_DNA"/>
</dbReference>
<evidence type="ECO:0000256" key="5">
    <source>
        <dbReference type="ARBA" id="ARBA00022989"/>
    </source>
</evidence>
<dbReference type="AlphaFoldDB" id="A0A1T0CJ71"/>
<feature type="domain" description="Peptidase S54 rhomboid" evidence="8">
    <location>
        <begin position="38"/>
        <end position="184"/>
    </location>
</feature>
<evidence type="ECO:0000256" key="6">
    <source>
        <dbReference type="ARBA" id="ARBA00023136"/>
    </source>
</evidence>
<gene>
    <name evidence="9" type="ORF">B0682_02030</name>
</gene>
<dbReference type="Pfam" id="PF01694">
    <property type="entry name" value="Rhomboid"/>
    <property type="match status" value="1"/>
</dbReference>
<sequence length="202" mass="22670">MPNHTTIIIIVTVIVSLMAWQSRALYNQLIFNPVWVSQGQWHRLVTYGLIHADGTHLLFNMFTLYFFGRAIEQFYNQYVSGFGFVVFYGLAIIASILPSHTTNKGKLNYFSLGASGGVSAVLFAYILIKPWSMLYLMAIIPIPAIIFAVAYVAYGLYANKKGNSRINHSAHLWGGAFGVVATIAINPNIMLHFFDELMHPKF</sequence>
<dbReference type="GO" id="GO:0016020">
    <property type="term" value="C:membrane"/>
    <property type="evidence" value="ECO:0007669"/>
    <property type="project" value="UniProtKB-SubCell"/>
</dbReference>
<dbReference type="InterPro" id="IPR035952">
    <property type="entry name" value="Rhomboid-like_sf"/>
</dbReference>
<evidence type="ECO:0000256" key="3">
    <source>
        <dbReference type="ARBA" id="ARBA00022692"/>
    </source>
</evidence>
<dbReference type="InterPro" id="IPR050925">
    <property type="entry name" value="Rhomboid_protease_S54"/>
</dbReference>
<dbReference type="PANTHER" id="PTHR43731">
    <property type="entry name" value="RHOMBOID PROTEASE"/>
    <property type="match status" value="1"/>
</dbReference>
<protein>
    <submittedName>
        <fullName evidence="9">Rhomboid family intramembrane serine protease</fullName>
    </submittedName>
</protein>
<feature type="transmembrane region" description="Helical" evidence="7">
    <location>
        <begin position="6"/>
        <end position="26"/>
    </location>
</feature>
<keyword evidence="9" id="KW-0645">Protease</keyword>
<dbReference type="PANTHER" id="PTHR43731:SF14">
    <property type="entry name" value="PRESENILIN-ASSOCIATED RHOMBOID-LIKE PROTEIN, MITOCHONDRIAL"/>
    <property type="match status" value="1"/>
</dbReference>
<evidence type="ECO:0000313" key="10">
    <source>
        <dbReference type="Proteomes" id="UP000191094"/>
    </source>
</evidence>
<feature type="transmembrane region" description="Helical" evidence="7">
    <location>
        <begin position="170"/>
        <end position="194"/>
    </location>
</feature>
<dbReference type="Proteomes" id="UP000191094">
    <property type="component" value="Unassembled WGS sequence"/>
</dbReference>
<keyword evidence="10" id="KW-1185">Reference proteome</keyword>
<feature type="transmembrane region" description="Helical" evidence="7">
    <location>
        <begin position="134"/>
        <end position="158"/>
    </location>
</feature>
<comment type="subcellular location">
    <subcellularLocation>
        <location evidence="1">Membrane</location>
        <topology evidence="1">Multi-pass membrane protein</topology>
    </subcellularLocation>
</comment>
<dbReference type="InterPro" id="IPR022764">
    <property type="entry name" value="Peptidase_S54_rhomboid_dom"/>
</dbReference>
<keyword evidence="6 7" id="KW-0472">Membrane</keyword>
<evidence type="ECO:0000313" key="9">
    <source>
        <dbReference type="EMBL" id="OOS22422.1"/>
    </source>
</evidence>
<feature type="transmembrane region" description="Helical" evidence="7">
    <location>
        <begin position="109"/>
        <end position="128"/>
    </location>
</feature>
<keyword evidence="4" id="KW-0378">Hydrolase</keyword>
<comment type="similarity">
    <text evidence="2">Belongs to the peptidase S54 family.</text>
</comment>
<evidence type="ECO:0000259" key="8">
    <source>
        <dbReference type="Pfam" id="PF01694"/>
    </source>
</evidence>
<feature type="transmembrane region" description="Helical" evidence="7">
    <location>
        <begin position="79"/>
        <end position="97"/>
    </location>
</feature>
<organism evidence="9 10">
    <name type="scientific">Lwoffella lincolnii</name>
    <dbReference type="NCBI Taxonomy" id="90241"/>
    <lineage>
        <taxon>Bacteria</taxon>
        <taxon>Pseudomonadati</taxon>
        <taxon>Pseudomonadota</taxon>
        <taxon>Gammaproteobacteria</taxon>
        <taxon>Moraxellales</taxon>
        <taxon>Moraxellaceae</taxon>
        <taxon>Lwoffella</taxon>
    </lineage>
</organism>
<feature type="transmembrane region" description="Helical" evidence="7">
    <location>
        <begin position="47"/>
        <end position="67"/>
    </location>
</feature>
<dbReference type="STRING" id="90241.B0682_02030"/>
<accession>A0A1T0CJ71</accession>
<keyword evidence="5 7" id="KW-1133">Transmembrane helix</keyword>